<dbReference type="RefSeq" id="WP_285606721.1">
    <property type="nucleotide sequence ID" value="NZ_BSDC01000001.1"/>
</dbReference>
<comment type="caution">
    <text evidence="1">The sequence shown here is derived from an EMBL/GenBank/DDBJ whole genome shotgun (WGS) entry which is preliminary data.</text>
</comment>
<evidence type="ECO:0000313" key="2">
    <source>
        <dbReference type="Proteomes" id="UP001165044"/>
    </source>
</evidence>
<keyword evidence="2" id="KW-1185">Reference proteome</keyword>
<gene>
    <name evidence="1" type="ORF">GETHED_08230</name>
</gene>
<evidence type="ECO:0008006" key="3">
    <source>
        <dbReference type="Google" id="ProtNLM"/>
    </source>
</evidence>
<evidence type="ECO:0000313" key="1">
    <source>
        <dbReference type="EMBL" id="GLH66459.1"/>
    </source>
</evidence>
<reference evidence="1" key="1">
    <citation type="journal article" date="2023" name="Antonie Van Leeuwenhoek">
        <title>Mesoterricola silvestris gen. nov., sp. nov., Mesoterricola sediminis sp. nov., Geothrix oryzae sp. nov., Geothrix edaphica sp. nov., Geothrix rubra sp. nov., and Geothrix limicola sp. nov., six novel members of Acidobacteriota isolated from soils.</title>
        <authorList>
            <person name="Itoh H."/>
            <person name="Sugisawa Y."/>
            <person name="Mise K."/>
            <person name="Xu Z."/>
            <person name="Kuniyasu M."/>
            <person name="Ushijima N."/>
            <person name="Kawano K."/>
            <person name="Kobayashi E."/>
            <person name="Shiratori Y."/>
            <person name="Masuda Y."/>
            <person name="Senoo K."/>
        </authorList>
    </citation>
    <scope>NUCLEOTIDE SEQUENCE</scope>
    <source>
        <strain evidence="1">Red802</strain>
    </source>
</reference>
<dbReference type="EMBL" id="BSDC01000001">
    <property type="protein sequence ID" value="GLH66459.1"/>
    <property type="molecule type" value="Genomic_DNA"/>
</dbReference>
<protein>
    <recommendedName>
        <fullName evidence="3">DUF465 domain-containing protein</fullName>
    </recommendedName>
</protein>
<proteinExistence type="predicted"/>
<organism evidence="1 2">
    <name type="scientific">Geothrix edaphica</name>
    <dbReference type="NCBI Taxonomy" id="2927976"/>
    <lineage>
        <taxon>Bacteria</taxon>
        <taxon>Pseudomonadati</taxon>
        <taxon>Acidobacteriota</taxon>
        <taxon>Holophagae</taxon>
        <taxon>Holophagales</taxon>
        <taxon>Holophagaceae</taxon>
        <taxon>Geothrix</taxon>
    </lineage>
</organism>
<dbReference type="Gene3D" id="6.10.280.50">
    <property type="match status" value="1"/>
</dbReference>
<dbReference type="InterPro" id="IPR038444">
    <property type="entry name" value="DUF465_sf"/>
</dbReference>
<accession>A0ABQ5PVR9</accession>
<name>A0ABQ5PVR9_9BACT</name>
<sequence>MDFLRPDLQERLMKEHFEFRKLMEEHRAADTRLCDLQRKPTLSAKESLEEVELKKTKLRAKERIYHIVQEASRHAEQ</sequence>
<dbReference type="Proteomes" id="UP001165044">
    <property type="component" value="Unassembled WGS sequence"/>
</dbReference>
<dbReference type="InterPro" id="IPR007420">
    <property type="entry name" value="DUF465"/>
</dbReference>
<dbReference type="Pfam" id="PF04325">
    <property type="entry name" value="DUF465"/>
    <property type="match status" value="1"/>
</dbReference>